<feature type="chain" id="PRO_5037459900" evidence="1">
    <location>
        <begin position="22"/>
        <end position="310"/>
    </location>
</feature>
<organism evidence="3 4">
    <name type="scientific">Roseibium aggregatum</name>
    <dbReference type="NCBI Taxonomy" id="187304"/>
    <lineage>
        <taxon>Bacteria</taxon>
        <taxon>Pseudomonadati</taxon>
        <taxon>Pseudomonadota</taxon>
        <taxon>Alphaproteobacteria</taxon>
        <taxon>Hyphomicrobiales</taxon>
        <taxon>Stappiaceae</taxon>
        <taxon>Roseibium</taxon>
    </lineage>
</organism>
<reference evidence="3" key="1">
    <citation type="submission" date="2020-12" db="EMBL/GenBank/DDBJ databases">
        <title>Oil enriched cultivation method for isolating marine PHA-producing bacteria.</title>
        <authorList>
            <person name="Zheng W."/>
            <person name="Yu S."/>
            <person name="Huang Y."/>
        </authorList>
    </citation>
    <scope>NUCLEOTIDE SEQUENCE</scope>
    <source>
        <strain evidence="3">SY-2-12</strain>
    </source>
</reference>
<evidence type="ECO:0000313" key="4">
    <source>
        <dbReference type="Proteomes" id="UP000664096"/>
    </source>
</evidence>
<name>A0A939EBC5_9HYPH</name>
<dbReference type="EMBL" id="JAEKJZ010000001">
    <property type="protein sequence ID" value="MBN9669409.1"/>
    <property type="molecule type" value="Genomic_DNA"/>
</dbReference>
<dbReference type="Gene3D" id="2.30.30.240">
    <property type="entry name" value="PRC-barrel domain"/>
    <property type="match status" value="2"/>
</dbReference>
<keyword evidence="1" id="KW-0732">Signal</keyword>
<dbReference type="Pfam" id="PF05239">
    <property type="entry name" value="PRC"/>
    <property type="match status" value="2"/>
</dbReference>
<gene>
    <name evidence="3" type="ORF">JF539_03595</name>
</gene>
<dbReference type="PANTHER" id="PTHR36505">
    <property type="entry name" value="BLR1072 PROTEIN"/>
    <property type="match status" value="1"/>
</dbReference>
<feature type="signal peptide" evidence="1">
    <location>
        <begin position="1"/>
        <end position="21"/>
    </location>
</feature>
<dbReference type="Proteomes" id="UP000664096">
    <property type="component" value="Unassembled WGS sequence"/>
</dbReference>
<feature type="domain" description="PRC-barrel" evidence="2">
    <location>
        <begin position="213"/>
        <end position="282"/>
    </location>
</feature>
<dbReference type="SUPFAM" id="SSF50346">
    <property type="entry name" value="PRC-barrel domain"/>
    <property type="match status" value="2"/>
</dbReference>
<evidence type="ECO:0000313" key="3">
    <source>
        <dbReference type="EMBL" id="MBN9669409.1"/>
    </source>
</evidence>
<evidence type="ECO:0000259" key="2">
    <source>
        <dbReference type="Pfam" id="PF05239"/>
    </source>
</evidence>
<accession>A0A939EBC5</accession>
<dbReference type="PANTHER" id="PTHR36505:SF1">
    <property type="entry name" value="BLR1072 PROTEIN"/>
    <property type="match status" value="1"/>
</dbReference>
<dbReference type="RefSeq" id="WP_207138975.1">
    <property type="nucleotide sequence ID" value="NZ_JAEKJZ010000001.1"/>
</dbReference>
<protein>
    <submittedName>
        <fullName evidence="3">PRC-barrel domain-containing protein</fullName>
    </submittedName>
</protein>
<dbReference type="InterPro" id="IPR011033">
    <property type="entry name" value="PRC_barrel-like_sf"/>
</dbReference>
<proteinExistence type="predicted"/>
<sequence>MLRTLLTSTALVATVVTGAIAAENVTVKADAVDTRSSGFYEFEVQTLAPDATTGFLASNMIGKSVMTDNTDEAEAIGDINDVVIDREGEVRAVIVGVGGFLGLGEKDVAVDFSRLTLVSEADNAFTITTNATREELENAAAYKRPDYIQDTWTTSSARKAMDTIADTTKDMKETVRTEAVDPLKEQINSAANERQDDWTAEKTRVDARTVSTDELIGAAIHTSQSDSIGEIDQVLIGDDGSVTAVIIDVGGFLGFGEKPVAVSYDSLKMFENEDGNLLITAPFTNEQLEQAAEYDAEKYKTDAEAMTLKS</sequence>
<evidence type="ECO:0000256" key="1">
    <source>
        <dbReference type="SAM" id="SignalP"/>
    </source>
</evidence>
<comment type="caution">
    <text evidence="3">The sequence shown here is derived from an EMBL/GenBank/DDBJ whole genome shotgun (WGS) entry which is preliminary data.</text>
</comment>
<dbReference type="AlphaFoldDB" id="A0A939EBC5"/>
<feature type="domain" description="PRC-barrel" evidence="2">
    <location>
        <begin position="54"/>
        <end position="129"/>
    </location>
</feature>
<dbReference type="InterPro" id="IPR027275">
    <property type="entry name" value="PRC-brl_dom"/>
</dbReference>